<keyword evidence="3 7" id="KW-0863">Zinc-finger</keyword>
<dbReference type="PROSITE" id="PS51024">
    <property type="entry name" value="ZF_FCS"/>
    <property type="match status" value="1"/>
</dbReference>
<dbReference type="SUPFAM" id="SSF47769">
    <property type="entry name" value="SAM/Pointed domain"/>
    <property type="match status" value="1"/>
</dbReference>
<evidence type="ECO:0000256" key="1">
    <source>
        <dbReference type="ARBA" id="ARBA00004123"/>
    </source>
</evidence>
<dbReference type="AlphaFoldDB" id="A0A9P0E7P4"/>
<dbReference type="GO" id="GO:0035102">
    <property type="term" value="C:PRC1 complex"/>
    <property type="evidence" value="ECO:0007669"/>
    <property type="project" value="TreeGrafter"/>
</dbReference>
<evidence type="ECO:0000256" key="2">
    <source>
        <dbReference type="ARBA" id="ARBA00022723"/>
    </source>
</evidence>
<dbReference type="InterPro" id="IPR001660">
    <property type="entry name" value="SAM"/>
</dbReference>
<keyword evidence="6" id="KW-0539">Nucleus</keyword>
<keyword evidence="13" id="KW-1185">Reference proteome</keyword>
<dbReference type="InterPro" id="IPR050548">
    <property type="entry name" value="PcG_chromatin_remod_factors"/>
</dbReference>
<feature type="compositionally biased region" description="Basic and acidic residues" evidence="9">
    <location>
        <begin position="596"/>
        <end position="610"/>
    </location>
</feature>
<feature type="compositionally biased region" description="Low complexity" evidence="9">
    <location>
        <begin position="670"/>
        <end position="679"/>
    </location>
</feature>
<dbReference type="Pfam" id="PF00536">
    <property type="entry name" value="SAM_1"/>
    <property type="match status" value="1"/>
</dbReference>
<evidence type="ECO:0000256" key="8">
    <source>
        <dbReference type="SAM" id="Coils"/>
    </source>
</evidence>
<sequence length="768" mass="84020">MDNSQQQQQQQQQQQAAQQQQQAQQQQVAQQQQQAAQQQQQLLVNTANLQHQMQVVQAAGGGGNGGQEGGQILEGQVVSSVASPQQQQQTLLVNTANIQHQMQTVGMSTPQSPLCSAANTISTMQAQGTMSQQPVQANTPQPQIQQVSDWNTQRVQVLQQPVQNTAYVQQVYNAQGQMLMSGNIALHPGPPNMNPSIQVITAGKPFQSNQITSHVLGKQVLGTQQASFPSYATIPTTTNQTLVIGQLGVISSQPSILPHSQQKQQDLQKYVTACQNRGVTATSNGVQLPWQFNPAQLPQVWATTPHHPQVITAQNPIFIRGPHQEQQMFIQSPPPQQQQQQQQVSQNVAMSKTSNDMKGGSPQVQVSRTLSILPSVAAPIRPASVAPVSAQIVQKQQNKMRAKAVFTKASVPIQKLDAQNQTKPISPQHPKMIITSQGTLMPQQMVQPSQAQDKVHQVQSSQQVLQPKPPPLMSITVPAAAQSPKEQAATITTVDQQSLASEKPVLEATAILQEAAEAIPVVMDTDKVEVEEEQIVAAEEKSGPPKAMVKPQVLTHVIEGYVIQESSEPFPINRNQVVAPDLTAHVRPAMDSSEEPPLKKSKEKDENDGKKAKCEMCGIIDLREKFRKGKKYCSAQCVKRANQANKKAKTEEVKHVLKEDENEKKDWDTNTDTNDSSNSAPENNDARSSNVSGDPTNWGVEEVCEFIKTLPGCREYVEDFASQEIDGQALLLLKEDHLMSAMSMKLGPALKICARIDAMRTKHDSQHS</sequence>
<feature type="region of interest" description="Disordered" evidence="9">
    <location>
        <begin position="644"/>
        <end position="694"/>
    </location>
</feature>
<evidence type="ECO:0000256" key="6">
    <source>
        <dbReference type="ARBA" id="ARBA00023242"/>
    </source>
</evidence>
<gene>
    <name evidence="12" type="ORF">NEZAVI_LOCUS5790</name>
</gene>
<keyword evidence="4" id="KW-0862">Zinc</keyword>
<dbReference type="InterPro" id="IPR038603">
    <property type="entry name" value="Znf_FCS_sf"/>
</dbReference>
<evidence type="ECO:0000256" key="9">
    <source>
        <dbReference type="SAM" id="MobiDB-lite"/>
    </source>
</evidence>
<evidence type="ECO:0000313" key="12">
    <source>
        <dbReference type="EMBL" id="CAH1395529.1"/>
    </source>
</evidence>
<dbReference type="GO" id="GO:0008270">
    <property type="term" value="F:zinc ion binding"/>
    <property type="evidence" value="ECO:0007669"/>
    <property type="project" value="UniProtKB-KW"/>
</dbReference>
<dbReference type="PANTHER" id="PTHR12247:SF138">
    <property type="entry name" value="POLYHOMEOTIC DISTAL, ISOFORM A-RELATED"/>
    <property type="match status" value="1"/>
</dbReference>
<evidence type="ECO:0000259" key="10">
    <source>
        <dbReference type="PROSITE" id="PS50105"/>
    </source>
</evidence>
<dbReference type="Gene3D" id="1.10.150.50">
    <property type="entry name" value="Transcription Factor, Ets-1"/>
    <property type="match status" value="1"/>
</dbReference>
<feature type="compositionally biased region" description="Polar residues" evidence="9">
    <location>
        <begin position="347"/>
        <end position="364"/>
    </location>
</feature>
<evidence type="ECO:0000256" key="3">
    <source>
        <dbReference type="ARBA" id="ARBA00022771"/>
    </source>
</evidence>
<evidence type="ECO:0000256" key="4">
    <source>
        <dbReference type="ARBA" id="ARBA00022833"/>
    </source>
</evidence>
<dbReference type="InterPro" id="IPR012313">
    <property type="entry name" value="Znf_FCS"/>
</dbReference>
<accession>A0A9P0E7P4</accession>
<feature type="domain" description="FCS-type" evidence="11">
    <location>
        <begin position="605"/>
        <end position="639"/>
    </location>
</feature>
<dbReference type="Proteomes" id="UP001152798">
    <property type="component" value="Chromosome 3"/>
</dbReference>
<feature type="region of interest" description="Disordered" evidence="9">
    <location>
        <begin position="327"/>
        <end position="364"/>
    </location>
</feature>
<feature type="compositionally biased region" description="Polar residues" evidence="9">
    <location>
        <begin position="680"/>
        <end position="694"/>
    </location>
</feature>
<dbReference type="EMBL" id="OV725079">
    <property type="protein sequence ID" value="CAH1395529.1"/>
    <property type="molecule type" value="Genomic_DNA"/>
</dbReference>
<dbReference type="PANTHER" id="PTHR12247">
    <property type="entry name" value="POLYCOMB GROUP PROTEIN"/>
    <property type="match status" value="1"/>
</dbReference>
<evidence type="ECO:0000256" key="7">
    <source>
        <dbReference type="PROSITE-ProRule" id="PRU00367"/>
    </source>
</evidence>
<proteinExistence type="predicted"/>
<reference evidence="12" key="1">
    <citation type="submission" date="2022-01" db="EMBL/GenBank/DDBJ databases">
        <authorList>
            <person name="King R."/>
        </authorList>
    </citation>
    <scope>NUCLEOTIDE SEQUENCE</scope>
</reference>
<organism evidence="12 13">
    <name type="scientific">Nezara viridula</name>
    <name type="common">Southern green stink bug</name>
    <name type="synonym">Cimex viridulus</name>
    <dbReference type="NCBI Taxonomy" id="85310"/>
    <lineage>
        <taxon>Eukaryota</taxon>
        <taxon>Metazoa</taxon>
        <taxon>Ecdysozoa</taxon>
        <taxon>Arthropoda</taxon>
        <taxon>Hexapoda</taxon>
        <taxon>Insecta</taxon>
        <taxon>Pterygota</taxon>
        <taxon>Neoptera</taxon>
        <taxon>Paraneoptera</taxon>
        <taxon>Hemiptera</taxon>
        <taxon>Heteroptera</taxon>
        <taxon>Panheteroptera</taxon>
        <taxon>Pentatomomorpha</taxon>
        <taxon>Pentatomoidea</taxon>
        <taxon>Pentatomidae</taxon>
        <taxon>Pentatominae</taxon>
        <taxon>Nezara</taxon>
    </lineage>
</organism>
<protein>
    <recommendedName>
        <fullName evidence="14">Polyhomeotic-like protein 2</fullName>
    </recommendedName>
</protein>
<dbReference type="Gene3D" id="3.30.60.160">
    <property type="match status" value="1"/>
</dbReference>
<dbReference type="Pfam" id="PF21319">
    <property type="entry name" value="zf-FCS_1"/>
    <property type="match status" value="1"/>
</dbReference>
<dbReference type="OrthoDB" id="2390104at2759"/>
<feature type="domain" description="SAM" evidence="10">
    <location>
        <begin position="698"/>
        <end position="762"/>
    </location>
</feature>
<dbReference type="GO" id="GO:0045892">
    <property type="term" value="P:negative regulation of DNA-templated transcription"/>
    <property type="evidence" value="ECO:0007669"/>
    <property type="project" value="TreeGrafter"/>
</dbReference>
<keyword evidence="5" id="KW-0238">DNA-binding</keyword>
<dbReference type="GO" id="GO:0042393">
    <property type="term" value="F:histone binding"/>
    <property type="evidence" value="ECO:0007669"/>
    <property type="project" value="TreeGrafter"/>
</dbReference>
<dbReference type="InterPro" id="IPR013761">
    <property type="entry name" value="SAM/pointed_sf"/>
</dbReference>
<name>A0A9P0E7P4_NEZVI</name>
<dbReference type="PROSITE" id="PS50105">
    <property type="entry name" value="SAM_DOMAIN"/>
    <property type="match status" value="1"/>
</dbReference>
<evidence type="ECO:0000259" key="11">
    <source>
        <dbReference type="PROSITE" id="PS51024"/>
    </source>
</evidence>
<dbReference type="GO" id="GO:0003682">
    <property type="term" value="F:chromatin binding"/>
    <property type="evidence" value="ECO:0007669"/>
    <property type="project" value="TreeGrafter"/>
</dbReference>
<evidence type="ECO:0000256" key="5">
    <source>
        <dbReference type="ARBA" id="ARBA00023125"/>
    </source>
</evidence>
<feature type="coiled-coil region" evidence="8">
    <location>
        <begin position="1"/>
        <end position="41"/>
    </location>
</feature>
<keyword evidence="2" id="KW-0479">Metal-binding</keyword>
<dbReference type="SMART" id="SM00454">
    <property type="entry name" value="SAM"/>
    <property type="match status" value="1"/>
</dbReference>
<comment type="subcellular location">
    <subcellularLocation>
        <location evidence="1">Nucleus</location>
    </subcellularLocation>
</comment>
<evidence type="ECO:0008006" key="14">
    <source>
        <dbReference type="Google" id="ProtNLM"/>
    </source>
</evidence>
<feature type="compositionally biased region" description="Basic and acidic residues" evidence="9">
    <location>
        <begin position="648"/>
        <end position="668"/>
    </location>
</feature>
<feature type="region of interest" description="Disordered" evidence="9">
    <location>
        <begin position="587"/>
        <end position="610"/>
    </location>
</feature>
<feature type="compositionally biased region" description="Low complexity" evidence="9">
    <location>
        <begin position="327"/>
        <end position="346"/>
    </location>
</feature>
<dbReference type="GO" id="GO:0003677">
    <property type="term" value="F:DNA binding"/>
    <property type="evidence" value="ECO:0007669"/>
    <property type="project" value="UniProtKB-KW"/>
</dbReference>
<evidence type="ECO:0000313" key="13">
    <source>
        <dbReference type="Proteomes" id="UP001152798"/>
    </source>
</evidence>
<dbReference type="CDD" id="cd09577">
    <property type="entry name" value="SAM_Ph1_2_3"/>
    <property type="match status" value="1"/>
</dbReference>
<keyword evidence="8" id="KW-0175">Coiled coil</keyword>